<dbReference type="PANTHER" id="PTHR31973:SF187">
    <property type="entry name" value="MUTATOR TRANSPOSASE MUDRA PROTEIN"/>
    <property type="match status" value="1"/>
</dbReference>
<sequence>MKSKLKDNYWVKVRYIQLWRARQKTKKVIEGKHAACYGKLRRYGNEVLKSNPGSIMKIQVDKRLGYPSFKHCFICFASMRDAISLDSSSGVFPIAMEVVELECKDNWTFFMIHLETMIGSHNSNNIPWTSMLDRQKVALLLFCFLTCFD</sequence>
<evidence type="ECO:0000313" key="2">
    <source>
        <dbReference type="Proteomes" id="UP000327157"/>
    </source>
</evidence>
<dbReference type="AlphaFoldDB" id="A0A5N5I4F3"/>
<proteinExistence type="predicted"/>
<dbReference type="PANTHER" id="PTHR31973">
    <property type="entry name" value="POLYPROTEIN, PUTATIVE-RELATED"/>
    <property type="match status" value="1"/>
</dbReference>
<organism evidence="1 2">
    <name type="scientific">Pyrus ussuriensis x Pyrus communis</name>
    <dbReference type="NCBI Taxonomy" id="2448454"/>
    <lineage>
        <taxon>Eukaryota</taxon>
        <taxon>Viridiplantae</taxon>
        <taxon>Streptophyta</taxon>
        <taxon>Embryophyta</taxon>
        <taxon>Tracheophyta</taxon>
        <taxon>Spermatophyta</taxon>
        <taxon>Magnoliopsida</taxon>
        <taxon>eudicotyledons</taxon>
        <taxon>Gunneridae</taxon>
        <taxon>Pentapetalae</taxon>
        <taxon>rosids</taxon>
        <taxon>fabids</taxon>
        <taxon>Rosales</taxon>
        <taxon>Rosaceae</taxon>
        <taxon>Amygdaloideae</taxon>
        <taxon>Maleae</taxon>
        <taxon>Pyrus</taxon>
    </lineage>
</organism>
<dbReference type="EMBL" id="SMOL01000043">
    <property type="protein sequence ID" value="KAB2634628.1"/>
    <property type="molecule type" value="Genomic_DNA"/>
</dbReference>
<comment type="caution">
    <text evidence="1">The sequence shown here is derived from an EMBL/GenBank/DDBJ whole genome shotgun (WGS) entry which is preliminary data.</text>
</comment>
<evidence type="ECO:0000313" key="1">
    <source>
        <dbReference type="EMBL" id="KAB2634628.1"/>
    </source>
</evidence>
<dbReference type="Proteomes" id="UP000327157">
    <property type="component" value="Unassembled WGS sequence"/>
</dbReference>
<protein>
    <submittedName>
        <fullName evidence="1">Uncharacterized protein</fullName>
    </submittedName>
</protein>
<keyword evidence="2" id="KW-1185">Reference proteome</keyword>
<accession>A0A5N5I4F3</accession>
<reference evidence="1 2" key="2">
    <citation type="submission" date="2019-11" db="EMBL/GenBank/DDBJ databases">
        <title>A de novo genome assembly of a pear dwarfing rootstock.</title>
        <authorList>
            <person name="Wang F."/>
            <person name="Wang J."/>
            <person name="Li S."/>
            <person name="Zhang Y."/>
            <person name="Fang M."/>
            <person name="Ma L."/>
            <person name="Zhao Y."/>
            <person name="Jiang S."/>
        </authorList>
    </citation>
    <scope>NUCLEOTIDE SEQUENCE [LARGE SCALE GENOMIC DNA]</scope>
    <source>
        <strain evidence="1">S2</strain>
        <tissue evidence="1">Leaf</tissue>
    </source>
</reference>
<reference evidence="1 2" key="1">
    <citation type="submission" date="2019-09" db="EMBL/GenBank/DDBJ databases">
        <authorList>
            <person name="Ou C."/>
        </authorList>
    </citation>
    <scope>NUCLEOTIDE SEQUENCE [LARGE SCALE GENOMIC DNA]</scope>
    <source>
        <strain evidence="1">S2</strain>
        <tissue evidence="1">Leaf</tissue>
    </source>
</reference>
<dbReference type="OrthoDB" id="1164070at2759"/>
<name>A0A5N5I4F3_9ROSA</name>
<gene>
    <name evidence="1" type="ORF">D8674_038103</name>
</gene>